<proteinExistence type="predicted"/>
<dbReference type="InterPro" id="IPR005162">
    <property type="entry name" value="Retrotrans_gag_dom"/>
</dbReference>
<dbReference type="EMBL" id="BKCJ010000109">
    <property type="protein sequence ID" value="GEU29887.1"/>
    <property type="molecule type" value="Genomic_DNA"/>
</dbReference>
<feature type="region of interest" description="Disordered" evidence="1">
    <location>
        <begin position="198"/>
        <end position="217"/>
    </location>
</feature>
<feature type="domain" description="Retrotransposon gag" evidence="2">
    <location>
        <begin position="894"/>
        <end position="981"/>
    </location>
</feature>
<name>A0A699GKD8_TANCI</name>
<keyword evidence="4" id="KW-0808">Transferase</keyword>
<protein>
    <submittedName>
        <fullName evidence="4">Reverse transcriptase domain-containing protein</fullName>
    </submittedName>
</protein>
<dbReference type="AlphaFoldDB" id="A0A699GKD8"/>
<accession>A0A699GKD8</accession>
<dbReference type="InterPro" id="IPR013103">
    <property type="entry name" value="RVT_2"/>
</dbReference>
<feature type="compositionally biased region" description="Polar residues" evidence="1">
    <location>
        <begin position="875"/>
        <end position="890"/>
    </location>
</feature>
<feature type="compositionally biased region" description="Polar residues" evidence="1">
    <location>
        <begin position="208"/>
        <end position="217"/>
    </location>
</feature>
<sequence length="1159" mass="131449">MTDMDGNVHTYKAHLVAKGFTQTYRVDYEETFSHVADIREIAHFQMYSGEYLGNQRDSHLQKLLRQQKNPSDTIDPDERFHVDLFKTLCFFNYALILRQDYDITSSLRRGALQSQSAYMDKILKRFKMENSKRGNIPIQERFDLNKKQGASTPEEVKRMQNVPPAQNGVVEHKNCHLLELKDIPIDAPNDVFSDVPISAPNEAYGESDTPSGFDSPSLSRAPELDLPIALLKSKRTCRYPVSAFISYDGLSTSSRTFIANLDSILVPKTVGEALAHSGWCVVMIEEMNALYHNGRLVAKGYAQTFGIDHFGTFSPVVKISSIRLFISFAATYDYALHQLDVKNAFLHYDLEKEVYMEQPLVFAAQGGYGRVCKLKIALYGLKQSLHACSDVKSVQVYEVLGSGNEAMIGVGMAEGQYEVVGMRFLEGMKWHDVIGLEVMLQLEMMSGLSESTVDNSLLVSTVRRFVILGQRFVLFCSGLSDRKVTAVCLLVIAVWIDSGLLVLKTYSFHSGLRNKSLAMANLYEDIQCAGFDTRPPMLDRSDFESWQQRIRLYCLGKENGVNILQSIDEGPFKMRKFRETLAEGALHLGPVQDRVFADLTPEEKERFKADIRATNILLQGETIHEYYVRFTKLINDMRNIKMDMPKMQLNSKFVNNMLPKWGRFVNALKLNKGFNTSNYDQLYAYLKQHEAHANENKMMLKRYYQHAMDPLAFVSNVSPSQTSPTDDLIENLTKTVSLLAQSYKTHLPQTNNELKTSSSTRNQATVQNGRVVGQNVQEEKHYISDAFYFDVNEAPTAHTMFMTNLSSADPIYDEVGPSYISDILSEVQDHDNYTDSVGEYHEVHEMQNDVQQNYIVDSDAEYTSDSNIIPYESSSNFARDQTSNPTSFANPTPEGASRRWLEKEPPRSITTWDDLVSKFINEFFPPSRTTNLRNEISNFQQKFDESFHEAWERYKDLLRACPHHGFTELHQLDTFYNALNPTDQDSLNAASGGNLLEKSPQDALTIIENKSKVRNSRSKPIASPVNASVQAPSVKNVVSKVKPAGKRFTLGEHCPLTRFTKSKVVPLQQPEHVSTCEIMITGRFSNISQKPLTRLLKTYDGELLMAQEFHEKYIGTVRFGNDHFGAIMGYGDYVIGDSVISRVYYVEGLGHNLFFRSIL</sequence>
<dbReference type="Pfam" id="PF03732">
    <property type="entry name" value="Retrotrans_gag"/>
    <property type="match status" value="1"/>
</dbReference>
<evidence type="ECO:0000259" key="3">
    <source>
        <dbReference type="Pfam" id="PF07727"/>
    </source>
</evidence>
<organism evidence="4">
    <name type="scientific">Tanacetum cinerariifolium</name>
    <name type="common">Dalmatian daisy</name>
    <name type="synonym">Chrysanthemum cinerariifolium</name>
    <dbReference type="NCBI Taxonomy" id="118510"/>
    <lineage>
        <taxon>Eukaryota</taxon>
        <taxon>Viridiplantae</taxon>
        <taxon>Streptophyta</taxon>
        <taxon>Embryophyta</taxon>
        <taxon>Tracheophyta</taxon>
        <taxon>Spermatophyta</taxon>
        <taxon>Magnoliopsida</taxon>
        <taxon>eudicotyledons</taxon>
        <taxon>Gunneridae</taxon>
        <taxon>Pentapetalae</taxon>
        <taxon>asterids</taxon>
        <taxon>campanulids</taxon>
        <taxon>Asterales</taxon>
        <taxon>Asteraceae</taxon>
        <taxon>Asteroideae</taxon>
        <taxon>Anthemideae</taxon>
        <taxon>Anthemidinae</taxon>
        <taxon>Tanacetum</taxon>
    </lineage>
</organism>
<dbReference type="PANTHER" id="PTHR33223">
    <property type="entry name" value="CCHC-TYPE DOMAIN-CONTAINING PROTEIN"/>
    <property type="match status" value="1"/>
</dbReference>
<feature type="domain" description="Reverse transcriptase Ty1/copia-type" evidence="3">
    <location>
        <begin position="287"/>
        <end position="385"/>
    </location>
</feature>
<feature type="region of interest" description="Disordered" evidence="1">
    <location>
        <begin position="875"/>
        <end position="904"/>
    </location>
</feature>
<dbReference type="Pfam" id="PF07727">
    <property type="entry name" value="RVT_2"/>
    <property type="match status" value="1"/>
</dbReference>
<dbReference type="PANTHER" id="PTHR33223:SF11">
    <property type="entry name" value="ELEMENT PROTEIN, PUTATIVE-RELATED"/>
    <property type="match status" value="1"/>
</dbReference>
<evidence type="ECO:0000256" key="1">
    <source>
        <dbReference type="SAM" id="MobiDB-lite"/>
    </source>
</evidence>
<reference evidence="4" key="1">
    <citation type="journal article" date="2019" name="Sci. Rep.">
        <title>Draft genome of Tanacetum cinerariifolium, the natural source of mosquito coil.</title>
        <authorList>
            <person name="Yamashiro T."/>
            <person name="Shiraishi A."/>
            <person name="Satake H."/>
            <person name="Nakayama K."/>
        </authorList>
    </citation>
    <scope>NUCLEOTIDE SEQUENCE</scope>
</reference>
<evidence type="ECO:0000313" key="4">
    <source>
        <dbReference type="EMBL" id="GEU29887.1"/>
    </source>
</evidence>
<gene>
    <name evidence="4" type="ORF">Tci_001865</name>
</gene>
<keyword evidence="4" id="KW-0695">RNA-directed DNA polymerase</keyword>
<dbReference type="GO" id="GO:0003964">
    <property type="term" value="F:RNA-directed DNA polymerase activity"/>
    <property type="evidence" value="ECO:0007669"/>
    <property type="project" value="UniProtKB-KW"/>
</dbReference>
<evidence type="ECO:0000259" key="2">
    <source>
        <dbReference type="Pfam" id="PF03732"/>
    </source>
</evidence>
<keyword evidence="4" id="KW-0548">Nucleotidyltransferase</keyword>
<comment type="caution">
    <text evidence="4">The sequence shown here is derived from an EMBL/GenBank/DDBJ whole genome shotgun (WGS) entry which is preliminary data.</text>
</comment>